<dbReference type="Pfam" id="PF13432">
    <property type="entry name" value="TPR_16"/>
    <property type="match status" value="3"/>
</dbReference>
<evidence type="ECO:0000256" key="2">
    <source>
        <dbReference type="ARBA" id="ARBA00022803"/>
    </source>
</evidence>
<proteinExistence type="predicted"/>
<feature type="signal peptide" evidence="4">
    <location>
        <begin position="1"/>
        <end position="20"/>
    </location>
</feature>
<dbReference type="AlphaFoldDB" id="A0A1T2KY36"/>
<gene>
    <name evidence="5" type="ORF">BOW51_00485</name>
</gene>
<dbReference type="PANTHER" id="PTHR44943:SF8">
    <property type="entry name" value="TPR REPEAT-CONTAINING PROTEIN MJ0263"/>
    <property type="match status" value="1"/>
</dbReference>
<keyword evidence="2 3" id="KW-0802">TPR repeat</keyword>
<dbReference type="PROSITE" id="PS51257">
    <property type="entry name" value="PROKAR_LIPOPROTEIN"/>
    <property type="match status" value="1"/>
</dbReference>
<dbReference type="SUPFAM" id="SSF48452">
    <property type="entry name" value="TPR-like"/>
    <property type="match status" value="2"/>
</dbReference>
<keyword evidence="6" id="KW-1185">Reference proteome</keyword>
<dbReference type="InterPro" id="IPR051685">
    <property type="entry name" value="Ycf3/AcsC/BcsC/TPR_MFPF"/>
</dbReference>
<dbReference type="PANTHER" id="PTHR44943">
    <property type="entry name" value="CELLULOSE SYNTHASE OPERON PROTEIN C"/>
    <property type="match status" value="1"/>
</dbReference>
<dbReference type="Proteomes" id="UP000190896">
    <property type="component" value="Unassembled WGS sequence"/>
</dbReference>
<dbReference type="InterPro" id="IPR011990">
    <property type="entry name" value="TPR-like_helical_dom_sf"/>
</dbReference>
<evidence type="ECO:0000256" key="4">
    <source>
        <dbReference type="SAM" id="SignalP"/>
    </source>
</evidence>
<organism evidence="5 6">
    <name type="scientific">Solemya velesiana gill symbiont</name>
    <dbReference type="NCBI Taxonomy" id="1918948"/>
    <lineage>
        <taxon>Bacteria</taxon>
        <taxon>Pseudomonadati</taxon>
        <taxon>Pseudomonadota</taxon>
        <taxon>Gammaproteobacteria</taxon>
        <taxon>sulfur-oxidizing symbionts</taxon>
    </lineage>
</organism>
<dbReference type="RefSeq" id="WP_172838712.1">
    <property type="nucleotide sequence ID" value="NZ_MPRJ01000002.1"/>
</dbReference>
<keyword evidence="4" id="KW-0732">Signal</keyword>
<dbReference type="Gene3D" id="1.25.40.10">
    <property type="entry name" value="Tetratricopeptide repeat domain"/>
    <property type="match status" value="2"/>
</dbReference>
<reference evidence="5 6" key="1">
    <citation type="submission" date="2016-11" db="EMBL/GenBank/DDBJ databases">
        <title>Mixed transmission modes and dynamic genome evolution in an obligate animal-bacterial symbiosis.</title>
        <authorList>
            <person name="Russell S.L."/>
            <person name="Corbett-Detig R.B."/>
            <person name="Cavanaugh C.M."/>
        </authorList>
    </citation>
    <scope>NUCLEOTIDE SEQUENCE [LARGE SCALE GENOMIC DNA]</scope>
    <source>
        <strain evidence="5">Se-Cadez</strain>
    </source>
</reference>
<feature type="chain" id="PRO_5012797865" description="Tetratricopeptide repeat-like domain-containing protein" evidence="4">
    <location>
        <begin position="21"/>
        <end position="580"/>
    </location>
</feature>
<sequence length="580" mass="64755">MKLVLSKATVLFLLLLVGCAAVPEKDVTVEGAQEGEGADTVVQPFDQPPTPVDQLDSEIVFNALAGEVAAQRHELSLAYEHLLKAAALSGDAKAAERAARLAIFLKRDDLALEAVGRWVELAPNDLSARQLGAALALRSGELEQAYSQLKAVVAISVAKGQGGFLYAMAAVSREKNHKGAVGLLERLAADYPDEPMGLYVVSLSALMGKSYDLAQERASQLIERHPGWVKGYVLLSRIHVALNGNDAARDLLARAVEQYPEEKLLRSAYGRILLEFGEKELSYQQFQQISRQTPDDGDVLFPLGVLALDMERFREARRHFQQLRKLELRMDEAAYYLGRIDESQGRAEKAIEWYRKVQKGDVSYYAQVRIAKLMAGDGRLVEARDWLKNMRIRIPNQSVRLYLEEVEVVREHGSSAQVMSLYDEALRAHSDDQDILYSRALYAGTLDRIDILERDLRKVLAANPENANALNALGYTLADQTTRFDEALELITRALELKPEAPAIIDSMGWIQYRLGNLEKALGYLKKAMSMLPDSEFAAHLGEVLWVMGEQAEARAVWKKALKEEPESKHILETMQRLTK</sequence>
<accession>A0A1T2KY36</accession>
<feature type="repeat" description="TPR" evidence="3">
    <location>
        <begin position="502"/>
        <end position="535"/>
    </location>
</feature>
<evidence type="ECO:0008006" key="7">
    <source>
        <dbReference type="Google" id="ProtNLM"/>
    </source>
</evidence>
<protein>
    <recommendedName>
        <fullName evidence="7">Tetratricopeptide repeat-like domain-containing protein</fullName>
    </recommendedName>
</protein>
<dbReference type="PROSITE" id="PS50005">
    <property type="entry name" value="TPR"/>
    <property type="match status" value="1"/>
</dbReference>
<dbReference type="SMART" id="SM00028">
    <property type="entry name" value="TPR"/>
    <property type="match status" value="6"/>
</dbReference>
<evidence type="ECO:0000313" key="6">
    <source>
        <dbReference type="Proteomes" id="UP000190896"/>
    </source>
</evidence>
<comment type="caution">
    <text evidence="5">The sequence shown here is derived from an EMBL/GenBank/DDBJ whole genome shotgun (WGS) entry which is preliminary data.</text>
</comment>
<evidence type="ECO:0000313" key="5">
    <source>
        <dbReference type="EMBL" id="OOZ37777.1"/>
    </source>
</evidence>
<keyword evidence="1" id="KW-0677">Repeat</keyword>
<evidence type="ECO:0000256" key="1">
    <source>
        <dbReference type="ARBA" id="ARBA00022737"/>
    </source>
</evidence>
<name>A0A1T2KY36_9GAMM</name>
<dbReference type="InterPro" id="IPR019734">
    <property type="entry name" value="TPR_rpt"/>
</dbReference>
<evidence type="ECO:0000256" key="3">
    <source>
        <dbReference type="PROSITE-ProRule" id="PRU00339"/>
    </source>
</evidence>
<dbReference type="EMBL" id="MPRJ01000002">
    <property type="protein sequence ID" value="OOZ37777.1"/>
    <property type="molecule type" value="Genomic_DNA"/>
</dbReference>